<gene>
    <name evidence="1" type="ORF">EC844_10542</name>
</gene>
<dbReference type="EMBL" id="SLVJ01000005">
    <property type="protein sequence ID" value="TCM68339.1"/>
    <property type="molecule type" value="Genomic_DNA"/>
</dbReference>
<dbReference type="AlphaFoldDB" id="A0A4R1XX59"/>
<evidence type="ECO:0000313" key="1">
    <source>
        <dbReference type="EMBL" id="TCM68339.1"/>
    </source>
</evidence>
<proteinExistence type="predicted"/>
<accession>A0A4R1XX59</accession>
<evidence type="ECO:0000313" key="2">
    <source>
        <dbReference type="Proteomes" id="UP000294963"/>
    </source>
</evidence>
<protein>
    <submittedName>
        <fullName evidence="1">Uncharacterized protein</fullName>
    </submittedName>
</protein>
<comment type="caution">
    <text evidence="1">The sequence shown here is derived from an EMBL/GenBank/DDBJ whole genome shotgun (WGS) entry which is preliminary data.</text>
</comment>
<sequence length="51" mass="5902">MEPYKKSKLHISLVIGSNCDLESQEYSDEQAYRVAKDIDIDTALYQLYTTN</sequence>
<organism evidence="1 2">
    <name type="scientific">Acinetobacter calcoaceticus</name>
    <dbReference type="NCBI Taxonomy" id="471"/>
    <lineage>
        <taxon>Bacteria</taxon>
        <taxon>Pseudomonadati</taxon>
        <taxon>Pseudomonadota</taxon>
        <taxon>Gammaproteobacteria</taxon>
        <taxon>Moraxellales</taxon>
        <taxon>Moraxellaceae</taxon>
        <taxon>Acinetobacter</taxon>
        <taxon>Acinetobacter calcoaceticus/baumannii complex</taxon>
    </lineage>
</organism>
<dbReference type="Proteomes" id="UP000294963">
    <property type="component" value="Unassembled WGS sequence"/>
</dbReference>
<name>A0A4R1XX59_ACICA</name>
<keyword evidence="2" id="KW-1185">Reference proteome</keyword>
<reference evidence="1 2" key="1">
    <citation type="submission" date="2019-03" db="EMBL/GenBank/DDBJ databases">
        <title>Genomic analyses of the natural microbiome of Caenorhabditis elegans.</title>
        <authorList>
            <person name="Samuel B."/>
        </authorList>
    </citation>
    <scope>NUCLEOTIDE SEQUENCE [LARGE SCALE GENOMIC DNA]</scope>
    <source>
        <strain evidence="1 2">JUb89</strain>
    </source>
</reference>